<dbReference type="GO" id="GO:0031505">
    <property type="term" value="P:fungal-type cell wall organization"/>
    <property type="evidence" value="ECO:0007669"/>
    <property type="project" value="TreeGrafter"/>
</dbReference>
<evidence type="ECO:0000313" key="5">
    <source>
        <dbReference type="EMBL" id="CAG8602382.1"/>
    </source>
</evidence>
<dbReference type="EMBL" id="CAJVQA010004610">
    <property type="protein sequence ID" value="CAG8602382.1"/>
    <property type="molecule type" value="Genomic_DNA"/>
</dbReference>
<organism evidence="5 6">
    <name type="scientific">Cetraspora pellucida</name>
    <dbReference type="NCBI Taxonomy" id="1433469"/>
    <lineage>
        <taxon>Eukaryota</taxon>
        <taxon>Fungi</taxon>
        <taxon>Fungi incertae sedis</taxon>
        <taxon>Mucoromycota</taxon>
        <taxon>Glomeromycotina</taxon>
        <taxon>Glomeromycetes</taxon>
        <taxon>Diversisporales</taxon>
        <taxon>Gigasporaceae</taxon>
        <taxon>Cetraspora</taxon>
    </lineage>
</organism>
<name>A0A9N9CI47_9GLOM</name>
<reference evidence="5" key="1">
    <citation type="submission" date="2021-06" db="EMBL/GenBank/DDBJ databases">
        <authorList>
            <person name="Kallberg Y."/>
            <person name="Tangrot J."/>
            <person name="Rosling A."/>
        </authorList>
    </citation>
    <scope>NUCLEOTIDE SEQUENCE</scope>
    <source>
        <strain evidence="5">FL966</strain>
    </source>
</reference>
<dbReference type="OrthoDB" id="4781at2759"/>
<dbReference type="PROSITE" id="PS51762">
    <property type="entry name" value="GH16_2"/>
    <property type="match status" value="1"/>
</dbReference>
<dbReference type="AlphaFoldDB" id="A0A9N9CI47"/>
<keyword evidence="6" id="KW-1185">Reference proteome</keyword>
<dbReference type="InterPro" id="IPR050546">
    <property type="entry name" value="Glycosyl_Hydrlase_16"/>
</dbReference>
<dbReference type="Proteomes" id="UP000789759">
    <property type="component" value="Unassembled WGS sequence"/>
</dbReference>
<sequence>MTPIMQILELTQRILTSRKILKQHLESFFHHFHKDKIVYKTDYDGNPDSANWVDVSEARGAYSISSGKLKAILHKPVGDQHRAKDEDGPYNKNLGKGLSMNSTYMMLYGTVSVEMKACGVGGVVTALCTMSKEGDEIDWETVGKDIKHAQTDFFYRGFHKTGVDGVFHSFPDGGTIDSDFHTYTINWGPKKIKWLIDGITVRTLERSSTFEDGIYKYPSKPSYITLSLWDGSGGNGTAQWSNGPINWKKSPNIPPGVKILQPKAGAKFNQGQHEIVVEFETDGIIQNFTSTQLNLGFVGIKQRFAANLIFPNNKNNTFKYTYTLLDSLTTYVSYACLILYTNNTGNADSAVSATFPIGQVNGNVIINNPSNAEYKVGANIFMYIHNQTTNDIVAFASNAFTVSDLSDNSNHSDN</sequence>
<gene>
    <name evidence="5" type="ORF">CPELLU_LOCUS7056</name>
</gene>
<dbReference type="GO" id="GO:0016757">
    <property type="term" value="F:glycosyltransferase activity"/>
    <property type="evidence" value="ECO:0007669"/>
    <property type="project" value="TreeGrafter"/>
</dbReference>
<dbReference type="PANTHER" id="PTHR10963:SF22">
    <property type="entry name" value="GLYCOSIDASE CRH2-RELATED"/>
    <property type="match status" value="1"/>
</dbReference>
<dbReference type="PANTHER" id="PTHR10963">
    <property type="entry name" value="GLYCOSYL HYDROLASE-RELATED"/>
    <property type="match status" value="1"/>
</dbReference>
<dbReference type="Pfam" id="PF00722">
    <property type="entry name" value="Glyco_hydro_16"/>
    <property type="match status" value="1"/>
</dbReference>
<dbReference type="GO" id="GO:0009277">
    <property type="term" value="C:fungal-type cell wall"/>
    <property type="evidence" value="ECO:0007669"/>
    <property type="project" value="TreeGrafter"/>
</dbReference>
<dbReference type="GO" id="GO:0004553">
    <property type="term" value="F:hydrolase activity, hydrolyzing O-glycosyl compounds"/>
    <property type="evidence" value="ECO:0007669"/>
    <property type="project" value="InterPro"/>
</dbReference>
<dbReference type="InterPro" id="IPR013320">
    <property type="entry name" value="ConA-like_dom_sf"/>
</dbReference>
<proteinExistence type="predicted"/>
<accession>A0A9N9CI47</accession>
<keyword evidence="3" id="KW-0326">Glycosidase</keyword>
<keyword evidence="2" id="KW-0378">Hydrolase</keyword>
<evidence type="ECO:0000259" key="4">
    <source>
        <dbReference type="PROSITE" id="PS51762"/>
    </source>
</evidence>
<evidence type="ECO:0000256" key="1">
    <source>
        <dbReference type="ARBA" id="ARBA00022729"/>
    </source>
</evidence>
<evidence type="ECO:0000256" key="3">
    <source>
        <dbReference type="ARBA" id="ARBA00023295"/>
    </source>
</evidence>
<feature type="domain" description="GH16" evidence="4">
    <location>
        <begin position="41"/>
        <end position="256"/>
    </location>
</feature>
<dbReference type="GO" id="GO:0005975">
    <property type="term" value="P:carbohydrate metabolic process"/>
    <property type="evidence" value="ECO:0007669"/>
    <property type="project" value="InterPro"/>
</dbReference>
<keyword evidence="1" id="KW-0732">Signal</keyword>
<comment type="caution">
    <text evidence="5">The sequence shown here is derived from an EMBL/GenBank/DDBJ whole genome shotgun (WGS) entry which is preliminary data.</text>
</comment>
<dbReference type="InterPro" id="IPR000757">
    <property type="entry name" value="Beta-glucanase-like"/>
</dbReference>
<evidence type="ECO:0000256" key="2">
    <source>
        <dbReference type="ARBA" id="ARBA00022801"/>
    </source>
</evidence>
<dbReference type="SUPFAM" id="SSF49899">
    <property type="entry name" value="Concanavalin A-like lectins/glucanases"/>
    <property type="match status" value="1"/>
</dbReference>
<dbReference type="Gene3D" id="2.60.120.200">
    <property type="match status" value="1"/>
</dbReference>
<protein>
    <submittedName>
        <fullName evidence="5">19931_t:CDS:1</fullName>
    </submittedName>
</protein>
<evidence type="ECO:0000313" key="6">
    <source>
        <dbReference type="Proteomes" id="UP000789759"/>
    </source>
</evidence>